<accession>A0A9Q0PG05</accession>
<reference evidence="1" key="1">
    <citation type="submission" date="2022-11" db="EMBL/GenBank/DDBJ databases">
        <authorList>
            <person name="Hyden B.L."/>
            <person name="Feng K."/>
            <person name="Yates T."/>
            <person name="Jawdy S."/>
            <person name="Smart L.B."/>
            <person name="Muchero W."/>
        </authorList>
    </citation>
    <scope>NUCLEOTIDE SEQUENCE</scope>
    <source>
        <tissue evidence="1">Shoot tip</tissue>
    </source>
</reference>
<dbReference type="EMBL" id="JAPFFM010000019">
    <property type="protein sequence ID" value="KAJ6687526.1"/>
    <property type="molecule type" value="Genomic_DNA"/>
</dbReference>
<reference evidence="1" key="2">
    <citation type="journal article" date="2023" name="Int. J. Mol. Sci.">
        <title>De Novo Assembly and Annotation of 11 Diverse Shrub Willow (Salix) Genomes Reveals Novel Gene Organization in Sex-Linked Regions.</title>
        <authorList>
            <person name="Hyden B."/>
            <person name="Feng K."/>
            <person name="Yates T.B."/>
            <person name="Jawdy S."/>
            <person name="Cereghino C."/>
            <person name="Smart L.B."/>
            <person name="Muchero W."/>
        </authorList>
    </citation>
    <scope>NUCLEOTIDE SEQUENCE</scope>
    <source>
        <tissue evidence="1">Shoot tip</tissue>
    </source>
</reference>
<organism evidence="1 2">
    <name type="scientific">Salix koriyanagi</name>
    <dbReference type="NCBI Taxonomy" id="2511006"/>
    <lineage>
        <taxon>Eukaryota</taxon>
        <taxon>Viridiplantae</taxon>
        <taxon>Streptophyta</taxon>
        <taxon>Embryophyta</taxon>
        <taxon>Tracheophyta</taxon>
        <taxon>Spermatophyta</taxon>
        <taxon>Magnoliopsida</taxon>
        <taxon>eudicotyledons</taxon>
        <taxon>Gunneridae</taxon>
        <taxon>Pentapetalae</taxon>
        <taxon>rosids</taxon>
        <taxon>fabids</taxon>
        <taxon>Malpighiales</taxon>
        <taxon>Salicaceae</taxon>
        <taxon>Saliceae</taxon>
        <taxon>Salix</taxon>
    </lineage>
</organism>
<sequence>MLTLHLVWRLAKTETRSESLYCRNSGRHKIGETLANRVLAEVNGCVTCYDVLKSLAALRGYWGGGDCDCYNVLSSNACIEICSERWAPGIYGWENDCGTILSDHHSQK</sequence>
<gene>
    <name evidence="1" type="ORF">OIU74_016253</name>
</gene>
<keyword evidence="2" id="KW-1185">Reference proteome</keyword>
<evidence type="ECO:0000313" key="2">
    <source>
        <dbReference type="Proteomes" id="UP001151752"/>
    </source>
</evidence>
<protein>
    <submittedName>
        <fullName evidence="1">Uncharacterized protein</fullName>
    </submittedName>
</protein>
<evidence type="ECO:0000313" key="1">
    <source>
        <dbReference type="EMBL" id="KAJ6687526.1"/>
    </source>
</evidence>
<proteinExistence type="predicted"/>
<name>A0A9Q0PG05_9ROSI</name>
<dbReference type="AlphaFoldDB" id="A0A9Q0PG05"/>
<comment type="caution">
    <text evidence="1">The sequence shown here is derived from an EMBL/GenBank/DDBJ whole genome shotgun (WGS) entry which is preliminary data.</text>
</comment>
<dbReference type="Proteomes" id="UP001151752">
    <property type="component" value="Chromosome 15W"/>
</dbReference>